<proteinExistence type="predicted"/>
<gene>
    <name evidence="2" type="ORF">THSYN_19675</name>
</gene>
<accession>A0A2K8UBJ4</accession>
<dbReference type="RefSeq" id="WP_100920648.1">
    <property type="nucleotide sequence ID" value="NZ_CP020370.1"/>
</dbReference>
<dbReference type="OrthoDB" id="8565582at2"/>
<organism evidence="2 3">
    <name type="scientific">Candidatus Thiodictyon syntrophicum</name>
    <dbReference type="NCBI Taxonomy" id="1166950"/>
    <lineage>
        <taxon>Bacteria</taxon>
        <taxon>Pseudomonadati</taxon>
        <taxon>Pseudomonadota</taxon>
        <taxon>Gammaproteobacteria</taxon>
        <taxon>Chromatiales</taxon>
        <taxon>Chromatiaceae</taxon>
        <taxon>Thiodictyon</taxon>
    </lineage>
</organism>
<evidence type="ECO:0000313" key="2">
    <source>
        <dbReference type="EMBL" id="AUB82944.1"/>
    </source>
</evidence>
<name>A0A2K8UBJ4_9GAMM</name>
<keyword evidence="3" id="KW-1185">Reference proteome</keyword>
<reference evidence="2 3" key="1">
    <citation type="submission" date="2017-03" db="EMBL/GenBank/DDBJ databases">
        <title>Complete genome sequence of Candidatus 'Thiodictyon syntrophicum' sp. nov. strain Cad16T, a photolithoautotroph purple sulfur bacterium isolated from an alpine meromictic lake.</title>
        <authorList>
            <person name="Luedin S.M."/>
            <person name="Pothier J.F."/>
            <person name="Danza F."/>
            <person name="Storelli N."/>
            <person name="Wittwer M."/>
            <person name="Tonolla M."/>
        </authorList>
    </citation>
    <scope>NUCLEOTIDE SEQUENCE [LARGE SCALE GENOMIC DNA]</scope>
    <source>
        <strain evidence="2 3">Cad16T</strain>
    </source>
</reference>
<evidence type="ECO:0008006" key="4">
    <source>
        <dbReference type="Google" id="ProtNLM"/>
    </source>
</evidence>
<dbReference type="KEGG" id="tsy:THSYN_19675"/>
<evidence type="ECO:0000313" key="3">
    <source>
        <dbReference type="Proteomes" id="UP000232638"/>
    </source>
</evidence>
<dbReference type="AlphaFoldDB" id="A0A2K8UBJ4"/>
<dbReference type="EMBL" id="CP020370">
    <property type="protein sequence ID" value="AUB82944.1"/>
    <property type="molecule type" value="Genomic_DNA"/>
</dbReference>
<protein>
    <recommendedName>
        <fullName evidence="4">PEP-CTERM sorting domain-containing protein</fullName>
    </recommendedName>
</protein>
<dbReference type="Proteomes" id="UP000232638">
    <property type="component" value="Chromosome"/>
</dbReference>
<feature type="region of interest" description="Disordered" evidence="1">
    <location>
        <begin position="256"/>
        <end position="278"/>
    </location>
</feature>
<evidence type="ECO:0000256" key="1">
    <source>
        <dbReference type="SAM" id="MobiDB-lite"/>
    </source>
</evidence>
<sequence>MNHTPNTLRASGLIGLGLITLGLITLGTTASAASIANGGFEAGLNGWTAAGDASVATAAFGSGPSAGANQALLTNALNADDDLSGTNYNASGNAPVEVGGAGGLEEQLGLAIGALDALLAAAPTEGSGLVQTFTADTGSRIAFDWNFLSNDTSAADFAFVAVDGIVRLLADSLSATLIASGSPFGGETGFKTFVSDPFTSSGLHRLAVGVLDLNDYVNSSALLIDDVRGVPAPAGIWLIAAGLFGYLGAACSGRRPSEGGTAGAASPAIARRARRSRL</sequence>